<dbReference type="Gene3D" id="3.40.395.10">
    <property type="entry name" value="Adenoviral Proteinase, Chain A"/>
    <property type="match status" value="1"/>
</dbReference>
<proteinExistence type="inferred from homology"/>
<gene>
    <name evidence="8" type="ORF">K435DRAFT_752412</name>
</gene>
<keyword evidence="3" id="KW-0645">Protease</keyword>
<dbReference type="OrthoDB" id="442460at2759"/>
<evidence type="ECO:0000256" key="4">
    <source>
        <dbReference type="ARBA" id="ARBA00022786"/>
    </source>
</evidence>
<dbReference type="GO" id="GO:0070139">
    <property type="term" value="F:SUMO-specific endopeptidase activity"/>
    <property type="evidence" value="ECO:0007669"/>
    <property type="project" value="TreeGrafter"/>
</dbReference>
<dbReference type="Proteomes" id="UP000297245">
    <property type="component" value="Unassembled WGS sequence"/>
</dbReference>
<dbReference type="InterPro" id="IPR003653">
    <property type="entry name" value="Peptidase_C48_C"/>
</dbReference>
<name>A0A4S8M9E1_DENBC</name>
<dbReference type="AlphaFoldDB" id="A0A4S8M9E1"/>
<dbReference type="Pfam" id="PF02902">
    <property type="entry name" value="Peptidase_C48"/>
    <property type="match status" value="1"/>
</dbReference>
<dbReference type="GO" id="GO:0005634">
    <property type="term" value="C:nucleus"/>
    <property type="evidence" value="ECO:0007669"/>
    <property type="project" value="TreeGrafter"/>
</dbReference>
<evidence type="ECO:0000256" key="2">
    <source>
        <dbReference type="ARBA" id="ARBA00022553"/>
    </source>
</evidence>
<dbReference type="GO" id="GO:0016926">
    <property type="term" value="P:protein desumoylation"/>
    <property type="evidence" value="ECO:0007669"/>
    <property type="project" value="TreeGrafter"/>
</dbReference>
<dbReference type="EMBL" id="ML179126">
    <property type="protein sequence ID" value="THU99014.1"/>
    <property type="molecule type" value="Genomic_DNA"/>
</dbReference>
<dbReference type="PANTHER" id="PTHR46896:SF3">
    <property type="entry name" value="FI06413P-RELATED"/>
    <property type="match status" value="1"/>
</dbReference>
<protein>
    <submittedName>
        <fullName evidence="8">Cysteine proteinase</fullName>
    </submittedName>
</protein>
<evidence type="ECO:0000256" key="6">
    <source>
        <dbReference type="SAM" id="MobiDB-lite"/>
    </source>
</evidence>
<dbReference type="PANTHER" id="PTHR46896">
    <property type="entry name" value="SENTRIN-SPECIFIC PROTEASE"/>
    <property type="match status" value="1"/>
</dbReference>
<keyword evidence="2" id="KW-0597">Phosphoprotein</keyword>
<feature type="region of interest" description="Disordered" evidence="6">
    <location>
        <begin position="1"/>
        <end position="28"/>
    </location>
</feature>
<dbReference type="InterPro" id="IPR038765">
    <property type="entry name" value="Papain-like_cys_pep_sf"/>
</dbReference>
<evidence type="ECO:0000256" key="5">
    <source>
        <dbReference type="ARBA" id="ARBA00022801"/>
    </source>
</evidence>
<feature type="domain" description="Ubiquitin-like protease family profile" evidence="7">
    <location>
        <begin position="69"/>
        <end position="250"/>
    </location>
</feature>
<dbReference type="SUPFAM" id="SSF54001">
    <property type="entry name" value="Cysteine proteinases"/>
    <property type="match status" value="1"/>
</dbReference>
<evidence type="ECO:0000313" key="9">
    <source>
        <dbReference type="Proteomes" id="UP000297245"/>
    </source>
</evidence>
<dbReference type="PROSITE" id="PS50600">
    <property type="entry name" value="ULP_PROTEASE"/>
    <property type="match status" value="1"/>
</dbReference>
<dbReference type="GO" id="GO:0005737">
    <property type="term" value="C:cytoplasm"/>
    <property type="evidence" value="ECO:0007669"/>
    <property type="project" value="TreeGrafter"/>
</dbReference>
<reference evidence="8 9" key="1">
    <citation type="journal article" date="2019" name="Nat. Ecol. Evol.">
        <title>Megaphylogeny resolves global patterns of mushroom evolution.</title>
        <authorList>
            <person name="Varga T."/>
            <person name="Krizsan K."/>
            <person name="Foldi C."/>
            <person name="Dima B."/>
            <person name="Sanchez-Garcia M."/>
            <person name="Sanchez-Ramirez S."/>
            <person name="Szollosi G.J."/>
            <person name="Szarkandi J.G."/>
            <person name="Papp V."/>
            <person name="Albert L."/>
            <person name="Andreopoulos W."/>
            <person name="Angelini C."/>
            <person name="Antonin V."/>
            <person name="Barry K.W."/>
            <person name="Bougher N.L."/>
            <person name="Buchanan P."/>
            <person name="Buyck B."/>
            <person name="Bense V."/>
            <person name="Catcheside P."/>
            <person name="Chovatia M."/>
            <person name="Cooper J."/>
            <person name="Damon W."/>
            <person name="Desjardin D."/>
            <person name="Finy P."/>
            <person name="Geml J."/>
            <person name="Haridas S."/>
            <person name="Hughes K."/>
            <person name="Justo A."/>
            <person name="Karasinski D."/>
            <person name="Kautmanova I."/>
            <person name="Kiss B."/>
            <person name="Kocsube S."/>
            <person name="Kotiranta H."/>
            <person name="LaButti K.M."/>
            <person name="Lechner B.E."/>
            <person name="Liimatainen K."/>
            <person name="Lipzen A."/>
            <person name="Lukacs Z."/>
            <person name="Mihaltcheva S."/>
            <person name="Morgado L.N."/>
            <person name="Niskanen T."/>
            <person name="Noordeloos M.E."/>
            <person name="Ohm R.A."/>
            <person name="Ortiz-Santana B."/>
            <person name="Ovrebo C."/>
            <person name="Racz N."/>
            <person name="Riley R."/>
            <person name="Savchenko A."/>
            <person name="Shiryaev A."/>
            <person name="Soop K."/>
            <person name="Spirin V."/>
            <person name="Szebenyi C."/>
            <person name="Tomsovsky M."/>
            <person name="Tulloss R.E."/>
            <person name="Uehling J."/>
            <person name="Grigoriev I.V."/>
            <person name="Vagvolgyi C."/>
            <person name="Papp T."/>
            <person name="Martin F.M."/>
            <person name="Miettinen O."/>
            <person name="Hibbett D.S."/>
            <person name="Nagy L.G."/>
        </authorList>
    </citation>
    <scope>NUCLEOTIDE SEQUENCE [LARGE SCALE GENOMIC DNA]</scope>
    <source>
        <strain evidence="8 9">CBS 962.96</strain>
    </source>
</reference>
<keyword evidence="5" id="KW-0378">Hydrolase</keyword>
<evidence type="ECO:0000256" key="3">
    <source>
        <dbReference type="ARBA" id="ARBA00022670"/>
    </source>
</evidence>
<feature type="compositionally biased region" description="Polar residues" evidence="6">
    <location>
        <begin position="19"/>
        <end position="28"/>
    </location>
</feature>
<sequence>MLPDRPVANVSGSGRGNSVPLQDQDSPNRRSISLELGANVVSNEDLTSLSKGDPEEVILYYPWEGVDGVQLYRQDYRQLEPPGFLDDSVIEIGLKMFQTRLKDINPDLMEQIYIFTPFFYPVLSENSPEVGYSQVRSWTDADKVDIFQKKYLVIPINQSFHWFLAIIYHPEYALSEPKEKLQSSIWTLDPLGFERPEVINLLSFYLKSEAQEKRGVTVSNKSIIGVKGLIPIQPNWYDCGPYILVFVKTFMESPEEFLEMIATDDTDLEKLMRWKSEEFEEIRGFLQVEICRLAKEWSSWQKEKEK</sequence>
<dbReference type="GO" id="GO:0006508">
    <property type="term" value="P:proteolysis"/>
    <property type="evidence" value="ECO:0007669"/>
    <property type="project" value="UniProtKB-KW"/>
</dbReference>
<evidence type="ECO:0000259" key="7">
    <source>
        <dbReference type="PROSITE" id="PS50600"/>
    </source>
</evidence>
<dbReference type="InterPro" id="IPR051947">
    <property type="entry name" value="Sentrin-specific_protease"/>
</dbReference>
<evidence type="ECO:0000313" key="8">
    <source>
        <dbReference type="EMBL" id="THU99014.1"/>
    </source>
</evidence>
<organism evidence="8 9">
    <name type="scientific">Dendrothele bispora (strain CBS 962.96)</name>
    <dbReference type="NCBI Taxonomy" id="1314807"/>
    <lineage>
        <taxon>Eukaryota</taxon>
        <taxon>Fungi</taxon>
        <taxon>Dikarya</taxon>
        <taxon>Basidiomycota</taxon>
        <taxon>Agaricomycotina</taxon>
        <taxon>Agaricomycetes</taxon>
        <taxon>Agaricomycetidae</taxon>
        <taxon>Agaricales</taxon>
        <taxon>Agaricales incertae sedis</taxon>
        <taxon>Dendrothele</taxon>
    </lineage>
</organism>
<accession>A0A4S8M9E1</accession>
<comment type="similarity">
    <text evidence="1">Belongs to the peptidase C48 family.</text>
</comment>
<keyword evidence="9" id="KW-1185">Reference proteome</keyword>
<keyword evidence="4" id="KW-0833">Ubl conjugation pathway</keyword>
<evidence type="ECO:0000256" key="1">
    <source>
        <dbReference type="ARBA" id="ARBA00005234"/>
    </source>
</evidence>